<dbReference type="InterPro" id="IPR038765">
    <property type="entry name" value="Papain-like_cys_pep_sf"/>
</dbReference>
<name>A0AAD1U9J7_EUPCR</name>
<comment type="caution">
    <text evidence="3">The sequence shown here is derived from an EMBL/GenBank/DDBJ whole genome shotgun (WGS) entry which is preliminary data.</text>
</comment>
<feature type="coiled-coil region" evidence="1">
    <location>
        <begin position="59"/>
        <end position="86"/>
    </location>
</feature>
<dbReference type="EMBL" id="CAMPGE010005687">
    <property type="protein sequence ID" value="CAI2364533.1"/>
    <property type="molecule type" value="Genomic_DNA"/>
</dbReference>
<dbReference type="PANTHER" id="PTHR31354">
    <property type="entry name" value="OS01G0793500 PROTEIN"/>
    <property type="match status" value="1"/>
</dbReference>
<protein>
    <submittedName>
        <fullName evidence="3">Uncharacterized protein</fullName>
    </submittedName>
</protein>
<keyword evidence="1" id="KW-0175">Coiled coil</keyword>
<evidence type="ECO:0000313" key="3">
    <source>
        <dbReference type="EMBL" id="CAI2364533.1"/>
    </source>
</evidence>
<accession>A0AAD1U9J7</accession>
<dbReference type="AlphaFoldDB" id="A0AAD1U9J7"/>
<evidence type="ECO:0000313" key="4">
    <source>
        <dbReference type="Proteomes" id="UP001295684"/>
    </source>
</evidence>
<evidence type="ECO:0000256" key="1">
    <source>
        <dbReference type="SAM" id="Coils"/>
    </source>
</evidence>
<dbReference type="PANTHER" id="PTHR31354:SF2">
    <property type="entry name" value="OS01G0793500 PROTEIN"/>
    <property type="match status" value="1"/>
</dbReference>
<evidence type="ECO:0000256" key="2">
    <source>
        <dbReference type="SAM" id="SignalP"/>
    </source>
</evidence>
<organism evidence="3 4">
    <name type="scientific">Euplotes crassus</name>
    <dbReference type="NCBI Taxonomy" id="5936"/>
    <lineage>
        <taxon>Eukaryota</taxon>
        <taxon>Sar</taxon>
        <taxon>Alveolata</taxon>
        <taxon>Ciliophora</taxon>
        <taxon>Intramacronucleata</taxon>
        <taxon>Spirotrichea</taxon>
        <taxon>Hypotrichia</taxon>
        <taxon>Euplotida</taxon>
        <taxon>Euplotidae</taxon>
        <taxon>Moneuplotes</taxon>
    </lineage>
</organism>
<keyword evidence="4" id="KW-1185">Reference proteome</keyword>
<reference evidence="3" key="1">
    <citation type="submission" date="2023-07" db="EMBL/GenBank/DDBJ databases">
        <authorList>
            <consortium name="AG Swart"/>
            <person name="Singh M."/>
            <person name="Singh A."/>
            <person name="Seah K."/>
            <person name="Emmerich C."/>
        </authorList>
    </citation>
    <scope>NUCLEOTIDE SEQUENCE</scope>
    <source>
        <strain evidence="3">DP1</strain>
    </source>
</reference>
<keyword evidence="2" id="KW-0732">Signal</keyword>
<gene>
    <name evidence="3" type="ORF">ECRASSUSDP1_LOCUS5877</name>
</gene>
<proteinExistence type="predicted"/>
<feature type="chain" id="PRO_5042261482" evidence="2">
    <location>
        <begin position="20"/>
        <end position="560"/>
    </location>
</feature>
<feature type="signal peptide" evidence="2">
    <location>
        <begin position="1"/>
        <end position="19"/>
    </location>
</feature>
<dbReference type="SUPFAM" id="SSF54001">
    <property type="entry name" value="Cysteine proteinases"/>
    <property type="match status" value="1"/>
</dbReference>
<dbReference type="Proteomes" id="UP001295684">
    <property type="component" value="Unassembled WGS sequence"/>
</dbReference>
<dbReference type="Gene3D" id="3.90.1720.10">
    <property type="entry name" value="endopeptidase domain like (from Nostoc punctiforme)"/>
    <property type="match status" value="1"/>
</dbReference>
<sequence>MRLGTTILLSLLFAQAIFAATVTTNKFGSLEVTKESEDILEKEVFFSEDAQYYDYVHRSEHLLNTIDQAKKNKLNLRRDITTCETESAFGPTDEFQFTPIFVGKLLNDESEVSYEGQCFKQIKFTMEHVGEDSVKVHIDARKKRSTFCKEALFLSTTVRHHVEYLFLERKHTITFKNLDADDFIDLDLGGIRMYLFCHSITESFMSVFNTLKLFIGGLGLNPKYPVIGSHVPEYMQQANRHFIKEVFGWEMEERETREVVLDESYIHDGDFLAITRLDGLDEIIMWGTGSHVGHSTMALWIDDELHIVESQDGWYWPKSNIQRNTYKQWIEWAKNCDFNVILLPLKDEYREKFDNAAAVEFFETIEGMPYGYHNFLFGWIDTPDDNYPPALPAEFIGIAFELFSELLPSVINSFFVEAMNQRLGTEGYNFKQVVYEAAKRNKTLVQLMAEPEIDGWMYSDGYSYVCSSFLIAMYKAANLFPGMEIQGTEFGPKDVYQLNIYNSTAVLPEQCKAADPDLPYCQILGRYRLELEGYSTIEPYSHMNENCPSVYPEYVRPDGC</sequence>